<dbReference type="GeneID" id="24134420"/>
<dbReference type="RefSeq" id="XP_012207768.1">
    <property type="nucleotide sequence ID" value="XM_012352378.1"/>
</dbReference>
<name>A0A067C4L3_SAPPC</name>
<dbReference type="PANTHER" id="PTHR31827">
    <property type="entry name" value="EMB|CAB89363.1"/>
    <property type="match status" value="1"/>
</dbReference>
<evidence type="ECO:0000313" key="1">
    <source>
        <dbReference type="EMBL" id="KDO21501.1"/>
    </source>
</evidence>
<dbReference type="EMBL" id="KK583286">
    <property type="protein sequence ID" value="KDO21501.1"/>
    <property type="molecule type" value="Genomic_DNA"/>
</dbReference>
<dbReference type="OMA" id="HARQRCI"/>
<dbReference type="VEuPathDB" id="FungiDB:SPRG_12465"/>
<dbReference type="KEGG" id="spar:SPRG_12465"/>
<organism evidence="1 2">
    <name type="scientific">Saprolegnia parasitica (strain CBS 223.65)</name>
    <dbReference type="NCBI Taxonomy" id="695850"/>
    <lineage>
        <taxon>Eukaryota</taxon>
        <taxon>Sar</taxon>
        <taxon>Stramenopiles</taxon>
        <taxon>Oomycota</taxon>
        <taxon>Saprolegniomycetes</taxon>
        <taxon>Saprolegniales</taxon>
        <taxon>Saprolegniaceae</taxon>
        <taxon>Saprolegnia</taxon>
    </lineage>
</organism>
<protein>
    <submittedName>
        <fullName evidence="1">Uncharacterized protein</fullName>
    </submittedName>
</protein>
<dbReference type="OrthoDB" id="69459at2759"/>
<proteinExistence type="predicted"/>
<dbReference type="PANTHER" id="PTHR31827:SF1">
    <property type="entry name" value="EMB|CAB89363.1"/>
    <property type="match status" value="1"/>
</dbReference>
<reference evidence="1 2" key="1">
    <citation type="journal article" date="2013" name="PLoS Genet.">
        <title>Distinctive expansion of potential virulence genes in the genome of the oomycete fish pathogen Saprolegnia parasitica.</title>
        <authorList>
            <person name="Jiang R.H."/>
            <person name="de Bruijn I."/>
            <person name="Haas B.J."/>
            <person name="Belmonte R."/>
            <person name="Lobach L."/>
            <person name="Christie J."/>
            <person name="van den Ackerveken G."/>
            <person name="Bottin A."/>
            <person name="Bulone V."/>
            <person name="Diaz-Moreno S.M."/>
            <person name="Dumas B."/>
            <person name="Fan L."/>
            <person name="Gaulin E."/>
            <person name="Govers F."/>
            <person name="Grenville-Briggs L.J."/>
            <person name="Horner N.R."/>
            <person name="Levin J.Z."/>
            <person name="Mammella M."/>
            <person name="Meijer H.J."/>
            <person name="Morris P."/>
            <person name="Nusbaum C."/>
            <person name="Oome S."/>
            <person name="Phillips A.J."/>
            <person name="van Rooyen D."/>
            <person name="Rzeszutek E."/>
            <person name="Saraiva M."/>
            <person name="Secombes C.J."/>
            <person name="Seidl M.F."/>
            <person name="Snel B."/>
            <person name="Stassen J.H."/>
            <person name="Sykes S."/>
            <person name="Tripathy S."/>
            <person name="van den Berg H."/>
            <person name="Vega-Arreguin J.C."/>
            <person name="Wawra S."/>
            <person name="Young S.K."/>
            <person name="Zeng Q."/>
            <person name="Dieguez-Uribeondo J."/>
            <person name="Russ C."/>
            <person name="Tyler B.M."/>
            <person name="van West P."/>
        </authorList>
    </citation>
    <scope>NUCLEOTIDE SEQUENCE [LARGE SCALE GENOMIC DNA]</scope>
    <source>
        <strain evidence="1 2">CBS 223.65</strain>
    </source>
</reference>
<gene>
    <name evidence="1" type="ORF">SPRG_12465</name>
</gene>
<dbReference type="Proteomes" id="UP000030745">
    <property type="component" value="Unassembled WGS sequence"/>
</dbReference>
<evidence type="ECO:0000313" key="2">
    <source>
        <dbReference type="Proteomes" id="UP000030745"/>
    </source>
</evidence>
<keyword evidence="2" id="KW-1185">Reference proteome</keyword>
<accession>A0A067C4L3</accession>
<sequence length="176" mass="19921">MPHRRKQRCCFHTCSNVPQDGSAKCTFHRYRDRCHVENCTNQVYARQLCVRHGGKRRCQHPACSTNVRSGRFCSKHNPHIDKQCTEPGCTRQAHARQRCIRHGGGRLCATAHCDAYARREGMCIRHHRLVAAASTPIATPEPLLAPPSDDLDLIDELVNSPIFDHVVKYSIGMLRA</sequence>
<dbReference type="AlphaFoldDB" id="A0A067C4L3"/>
<dbReference type="STRING" id="695850.A0A067C4L3"/>